<gene>
    <name evidence="2" type="ORF">PSALAMII_LOCUS6432</name>
</gene>
<dbReference type="InterPro" id="IPR016181">
    <property type="entry name" value="Acyl_CoA_acyltransferase"/>
</dbReference>
<protein>
    <recommendedName>
        <fullName evidence="1">N-acetyltransferase domain-containing protein</fullName>
    </recommendedName>
</protein>
<accession>A0A9W4JBT0</accession>
<dbReference type="AlphaFoldDB" id="A0A9W4JBT0"/>
<dbReference type="CDD" id="cd04301">
    <property type="entry name" value="NAT_SF"/>
    <property type="match status" value="1"/>
</dbReference>
<feature type="domain" description="N-acetyltransferase" evidence="1">
    <location>
        <begin position="24"/>
        <end position="220"/>
    </location>
</feature>
<dbReference type="EMBL" id="CAJVPD010000242">
    <property type="protein sequence ID" value="CAG8388259.1"/>
    <property type="molecule type" value="Genomic_DNA"/>
</dbReference>
<sequence length="227" mass="25699">MADRFITKIQIPAKHDLVLPTDSDPSPSTNPPIINDALKLRLEVFVGGQHTDPADEIDDDDPQSWHWVTYDNEDPLNPVPVTTIRLIPPPQVSYQSLLDSERECKAEWPRYDMFNEPSIRLGRLACLEGYRRHGLGSSIIQLALKWAREHPAEMTEALLQNLQEVGGNIHMVHGDKWSGLVLAHAQAHREAMYARLGFVTYAQLGVVEGFDYVGMSMRLDVKRETHL</sequence>
<dbReference type="Pfam" id="PF00583">
    <property type="entry name" value="Acetyltransf_1"/>
    <property type="match status" value="1"/>
</dbReference>
<organism evidence="2 3">
    <name type="scientific">Penicillium salamii</name>
    <dbReference type="NCBI Taxonomy" id="1612424"/>
    <lineage>
        <taxon>Eukaryota</taxon>
        <taxon>Fungi</taxon>
        <taxon>Dikarya</taxon>
        <taxon>Ascomycota</taxon>
        <taxon>Pezizomycotina</taxon>
        <taxon>Eurotiomycetes</taxon>
        <taxon>Eurotiomycetidae</taxon>
        <taxon>Eurotiales</taxon>
        <taxon>Aspergillaceae</taxon>
        <taxon>Penicillium</taxon>
    </lineage>
</organism>
<evidence type="ECO:0000313" key="3">
    <source>
        <dbReference type="Proteomes" id="UP001152592"/>
    </source>
</evidence>
<dbReference type="GO" id="GO:0016747">
    <property type="term" value="F:acyltransferase activity, transferring groups other than amino-acyl groups"/>
    <property type="evidence" value="ECO:0007669"/>
    <property type="project" value="InterPro"/>
</dbReference>
<dbReference type="SUPFAM" id="SSF55729">
    <property type="entry name" value="Acyl-CoA N-acyltransferases (Nat)"/>
    <property type="match status" value="1"/>
</dbReference>
<dbReference type="InterPro" id="IPR000182">
    <property type="entry name" value="GNAT_dom"/>
</dbReference>
<dbReference type="OrthoDB" id="10044938at2759"/>
<evidence type="ECO:0000259" key="1">
    <source>
        <dbReference type="PROSITE" id="PS51186"/>
    </source>
</evidence>
<dbReference type="Proteomes" id="UP001152592">
    <property type="component" value="Unassembled WGS sequence"/>
</dbReference>
<dbReference type="PROSITE" id="PS51186">
    <property type="entry name" value="GNAT"/>
    <property type="match status" value="1"/>
</dbReference>
<proteinExistence type="predicted"/>
<name>A0A9W4JBT0_9EURO</name>
<dbReference type="Gene3D" id="3.40.630.30">
    <property type="match status" value="1"/>
</dbReference>
<comment type="caution">
    <text evidence="2">The sequence shown here is derived from an EMBL/GenBank/DDBJ whole genome shotgun (WGS) entry which is preliminary data.</text>
</comment>
<evidence type="ECO:0000313" key="2">
    <source>
        <dbReference type="EMBL" id="CAG8388259.1"/>
    </source>
</evidence>
<reference evidence="2" key="1">
    <citation type="submission" date="2021-07" db="EMBL/GenBank/DDBJ databases">
        <authorList>
            <person name="Branca A.L. A."/>
        </authorList>
    </citation>
    <scope>NUCLEOTIDE SEQUENCE</scope>
</reference>